<proteinExistence type="predicted"/>
<name>A0A942UK80_9BACI</name>
<feature type="compositionally biased region" description="Low complexity" evidence="6">
    <location>
        <begin position="27"/>
        <end position="45"/>
    </location>
</feature>
<dbReference type="Gene3D" id="3.40.190.10">
    <property type="entry name" value="Periplasmic binding protein-like II"/>
    <property type="match status" value="1"/>
</dbReference>
<evidence type="ECO:0000313" key="9">
    <source>
        <dbReference type="Proteomes" id="UP000676456"/>
    </source>
</evidence>
<keyword evidence="2 7" id="KW-0732">Signal</keyword>
<keyword evidence="1" id="KW-1003">Cell membrane</keyword>
<feature type="region of interest" description="Disordered" evidence="6">
    <location>
        <begin position="27"/>
        <end position="48"/>
    </location>
</feature>
<feature type="chain" id="PRO_5039345165" evidence="7">
    <location>
        <begin position="28"/>
        <end position="447"/>
    </location>
</feature>
<dbReference type="AlphaFoldDB" id="A0A942UK80"/>
<dbReference type="PANTHER" id="PTHR43649:SF33">
    <property type="entry name" value="POLYGALACTURONAN_RHAMNOGALACTURONAN-BINDING PROTEIN YTCQ"/>
    <property type="match status" value="1"/>
</dbReference>
<dbReference type="InterPro" id="IPR050490">
    <property type="entry name" value="Bact_solute-bd_prot1"/>
</dbReference>
<keyword evidence="9" id="KW-1185">Reference proteome</keyword>
<evidence type="ECO:0000256" key="4">
    <source>
        <dbReference type="ARBA" id="ARBA00023139"/>
    </source>
</evidence>
<dbReference type="Proteomes" id="UP000676456">
    <property type="component" value="Unassembled WGS sequence"/>
</dbReference>
<keyword evidence="3" id="KW-0472">Membrane</keyword>
<dbReference type="PROSITE" id="PS51257">
    <property type="entry name" value="PROKAR_LIPOPROTEIN"/>
    <property type="match status" value="1"/>
</dbReference>
<gene>
    <name evidence="8" type="ORF">KHA91_09605</name>
</gene>
<dbReference type="EMBL" id="JAGYPN010000002">
    <property type="protein sequence ID" value="MBS4222996.1"/>
    <property type="molecule type" value="Genomic_DNA"/>
</dbReference>
<dbReference type="PANTHER" id="PTHR43649">
    <property type="entry name" value="ARABINOSE-BINDING PROTEIN-RELATED"/>
    <property type="match status" value="1"/>
</dbReference>
<keyword evidence="4" id="KW-0564">Palmitate</keyword>
<feature type="signal peptide" evidence="7">
    <location>
        <begin position="1"/>
        <end position="27"/>
    </location>
</feature>
<evidence type="ECO:0000256" key="2">
    <source>
        <dbReference type="ARBA" id="ARBA00022729"/>
    </source>
</evidence>
<keyword evidence="5" id="KW-0449">Lipoprotein</keyword>
<reference evidence="8 9" key="1">
    <citation type="submission" date="2021-05" db="EMBL/GenBank/DDBJ databases">
        <title>Novel Bacillus species.</title>
        <authorList>
            <person name="Liu G."/>
        </authorList>
    </citation>
    <scope>NUCLEOTIDE SEQUENCE [LARGE SCALE GENOMIC DNA]</scope>
    <source>
        <strain evidence="8 9">FJAT-49682</strain>
    </source>
</reference>
<evidence type="ECO:0000256" key="1">
    <source>
        <dbReference type="ARBA" id="ARBA00022475"/>
    </source>
</evidence>
<sequence length="447" mass="48873">MKKKWSFLKVTALLLTLLLLISGCNSSGGEKTSGSKGGSNSSGSSDGKKVELTMASWGNPAEIKVLQRGIDAYEKDNPNVKIKLIPVPGDNYEQKLMTELSGGKAHDVFYVGAETIAKLIETGKIADLTEFLDSSASHVKADDFADGLWGAARKDGKIYGVSVDNNPLLMYYNKTVLKEAGVEKTPQDYYDEGNWNWDTFAEITGKIHAAGKRGFVADKWSAHLFSWVWSNGGQLYDDEGNYILAENEKAKEAFEYIDKMIKGGNFTFAGSLPKGQGADAMFMSNQVGFVAAGRWLTPMFSENKSLEFDYIPWPTNTGNKMEPAAIAIAFMSVAKDSKNLEEAMKFMSFYVSAEGQKARLADNGNAVPSVSGVDELITGDAIPEHASYLIDAREIGIVDDKQVLVPGLDKELADIMDLMLLGKQDADKTIDAMSKKAKEMIEDYKNK</sequence>
<evidence type="ECO:0000256" key="7">
    <source>
        <dbReference type="SAM" id="SignalP"/>
    </source>
</evidence>
<comment type="caution">
    <text evidence="8">The sequence shown here is derived from an EMBL/GenBank/DDBJ whole genome shotgun (WGS) entry which is preliminary data.</text>
</comment>
<dbReference type="InterPro" id="IPR006059">
    <property type="entry name" value="SBP"/>
</dbReference>
<evidence type="ECO:0000256" key="3">
    <source>
        <dbReference type="ARBA" id="ARBA00023136"/>
    </source>
</evidence>
<protein>
    <submittedName>
        <fullName evidence="8">Sugar ABC transporter substrate-binding protein</fullName>
    </submittedName>
</protein>
<dbReference type="RefSeq" id="WP_213098048.1">
    <property type="nucleotide sequence ID" value="NZ_JAGYPH010000002.1"/>
</dbReference>
<dbReference type="Pfam" id="PF13416">
    <property type="entry name" value="SBP_bac_8"/>
    <property type="match status" value="1"/>
</dbReference>
<dbReference type="CDD" id="cd13585">
    <property type="entry name" value="PBP2_TMBP_like"/>
    <property type="match status" value="1"/>
</dbReference>
<evidence type="ECO:0000256" key="6">
    <source>
        <dbReference type="SAM" id="MobiDB-lite"/>
    </source>
</evidence>
<evidence type="ECO:0000256" key="5">
    <source>
        <dbReference type="ARBA" id="ARBA00023288"/>
    </source>
</evidence>
<evidence type="ECO:0000313" key="8">
    <source>
        <dbReference type="EMBL" id="MBS4222996.1"/>
    </source>
</evidence>
<organism evidence="8 9">
    <name type="scientific">Lederbergia citrea</name>
    <dbReference type="NCBI Taxonomy" id="2833581"/>
    <lineage>
        <taxon>Bacteria</taxon>
        <taxon>Bacillati</taxon>
        <taxon>Bacillota</taxon>
        <taxon>Bacilli</taxon>
        <taxon>Bacillales</taxon>
        <taxon>Bacillaceae</taxon>
        <taxon>Lederbergia</taxon>
    </lineage>
</organism>
<dbReference type="SUPFAM" id="SSF53850">
    <property type="entry name" value="Periplasmic binding protein-like II"/>
    <property type="match status" value="1"/>
</dbReference>
<accession>A0A942UK80</accession>